<dbReference type="Proteomes" id="UP000609064">
    <property type="component" value="Unassembled WGS sequence"/>
</dbReference>
<dbReference type="AlphaFoldDB" id="A0A917DK94"/>
<proteinExistence type="predicted"/>
<sequence length="144" mass="16511">MFYIQRSNNAHTVVYDANFVNAKTFHHENPVNVYWIRYDETTHTQKLNAVEKALAYGVEVERNAKEKDSFDVKIVALKKRTLKVKINDSGKPIATMQINGIEGQLCKVFVQLENEDALKPTVKYIELFGKNLSTGEAIYEKFVP</sequence>
<dbReference type="Pfam" id="PF16117">
    <property type="entry name" value="DUF4833"/>
    <property type="match status" value="1"/>
</dbReference>
<accession>A0A917DK94</accession>
<evidence type="ECO:0000259" key="1">
    <source>
        <dbReference type="Pfam" id="PF16117"/>
    </source>
</evidence>
<protein>
    <recommendedName>
        <fullName evidence="1">DUF4833 domain-containing protein</fullName>
    </recommendedName>
</protein>
<comment type="caution">
    <text evidence="2">The sequence shown here is derived from an EMBL/GenBank/DDBJ whole genome shotgun (WGS) entry which is preliminary data.</text>
</comment>
<name>A0A917DK94_9BACT</name>
<gene>
    <name evidence="2" type="ORF">GCM10011514_03580</name>
</gene>
<feature type="domain" description="DUF4833" evidence="1">
    <location>
        <begin position="2"/>
        <end position="141"/>
    </location>
</feature>
<dbReference type="EMBL" id="BMKK01000001">
    <property type="protein sequence ID" value="GGD42922.1"/>
    <property type="molecule type" value="Genomic_DNA"/>
</dbReference>
<evidence type="ECO:0000313" key="3">
    <source>
        <dbReference type="Proteomes" id="UP000609064"/>
    </source>
</evidence>
<keyword evidence="3" id="KW-1185">Reference proteome</keyword>
<dbReference type="InterPro" id="IPR032269">
    <property type="entry name" value="DUF4833"/>
</dbReference>
<reference evidence="2" key="2">
    <citation type="submission" date="2020-09" db="EMBL/GenBank/DDBJ databases">
        <authorList>
            <person name="Sun Q."/>
            <person name="Zhou Y."/>
        </authorList>
    </citation>
    <scope>NUCLEOTIDE SEQUENCE</scope>
    <source>
        <strain evidence="2">CGMCC 1.15958</strain>
    </source>
</reference>
<organism evidence="2 3">
    <name type="scientific">Emticicia aquatilis</name>
    <dbReference type="NCBI Taxonomy" id="1537369"/>
    <lineage>
        <taxon>Bacteria</taxon>
        <taxon>Pseudomonadati</taxon>
        <taxon>Bacteroidota</taxon>
        <taxon>Cytophagia</taxon>
        <taxon>Cytophagales</taxon>
        <taxon>Leadbetterellaceae</taxon>
        <taxon>Emticicia</taxon>
    </lineage>
</organism>
<reference evidence="2" key="1">
    <citation type="journal article" date="2014" name="Int. J. Syst. Evol. Microbiol.">
        <title>Complete genome sequence of Corynebacterium casei LMG S-19264T (=DSM 44701T), isolated from a smear-ripened cheese.</title>
        <authorList>
            <consortium name="US DOE Joint Genome Institute (JGI-PGF)"/>
            <person name="Walter F."/>
            <person name="Albersmeier A."/>
            <person name="Kalinowski J."/>
            <person name="Ruckert C."/>
        </authorList>
    </citation>
    <scope>NUCLEOTIDE SEQUENCE</scope>
    <source>
        <strain evidence="2">CGMCC 1.15958</strain>
    </source>
</reference>
<evidence type="ECO:0000313" key="2">
    <source>
        <dbReference type="EMBL" id="GGD42922.1"/>
    </source>
</evidence>